<feature type="domain" description="BRCT" evidence="11">
    <location>
        <begin position="40"/>
        <end position="101"/>
    </location>
</feature>
<dbReference type="RefSeq" id="XP_005089111.1">
    <property type="nucleotide sequence ID" value="XM_005089054.3"/>
</dbReference>
<dbReference type="Gene3D" id="1.10.150.20">
    <property type="entry name" value="5' to 3' exonuclease, C-terminal subdomain"/>
    <property type="match status" value="1"/>
</dbReference>
<dbReference type="PIRSF" id="PIRSF000817">
    <property type="entry name" value="DNA_NT"/>
    <property type="match status" value="1"/>
</dbReference>
<dbReference type="InterPro" id="IPR001357">
    <property type="entry name" value="BRCT_dom"/>
</dbReference>
<dbReference type="SUPFAM" id="SSF52113">
    <property type="entry name" value="BRCT domain"/>
    <property type="match status" value="1"/>
</dbReference>
<keyword evidence="4 9" id="KW-0808">Transferase</keyword>
<evidence type="ECO:0000256" key="3">
    <source>
        <dbReference type="ARBA" id="ARBA00008323"/>
    </source>
</evidence>
<dbReference type="InterPro" id="IPR022312">
    <property type="entry name" value="DNA_pol_X"/>
</dbReference>
<evidence type="ECO:0000256" key="5">
    <source>
        <dbReference type="ARBA" id="ARBA00022695"/>
    </source>
</evidence>
<dbReference type="InterPro" id="IPR043519">
    <property type="entry name" value="NT_sf"/>
</dbReference>
<dbReference type="PRINTS" id="PR00871">
    <property type="entry name" value="DNAPOLXTDT"/>
</dbReference>
<dbReference type="Pfam" id="PF14716">
    <property type="entry name" value="HHH_8"/>
    <property type="match status" value="1"/>
</dbReference>
<keyword evidence="6 9" id="KW-0479">Metal-binding</keyword>
<dbReference type="PANTHER" id="PTHR11276:SF40">
    <property type="entry name" value="BRCT DOMAIN-CONTAINING PROTEIN"/>
    <property type="match status" value="1"/>
</dbReference>
<organism evidence="12 13">
    <name type="scientific">Aplysia californica</name>
    <name type="common">California sea hare</name>
    <dbReference type="NCBI Taxonomy" id="6500"/>
    <lineage>
        <taxon>Eukaryota</taxon>
        <taxon>Metazoa</taxon>
        <taxon>Spiralia</taxon>
        <taxon>Lophotrochozoa</taxon>
        <taxon>Mollusca</taxon>
        <taxon>Gastropoda</taxon>
        <taxon>Heterobranchia</taxon>
        <taxon>Euthyneura</taxon>
        <taxon>Tectipleura</taxon>
        <taxon>Aplysiida</taxon>
        <taxon>Aplysioidea</taxon>
        <taxon>Aplysiidae</taxon>
        <taxon>Aplysia</taxon>
    </lineage>
</organism>
<dbReference type="Gene3D" id="3.40.50.10190">
    <property type="entry name" value="BRCT domain"/>
    <property type="match status" value="1"/>
</dbReference>
<feature type="region of interest" description="Disordered" evidence="10">
    <location>
        <begin position="425"/>
        <end position="458"/>
    </location>
</feature>
<dbReference type="SUPFAM" id="SSF81585">
    <property type="entry name" value="PsbU/PolX domain-like"/>
    <property type="match status" value="1"/>
</dbReference>
<keyword evidence="8 9" id="KW-0539">Nucleus</keyword>
<keyword evidence="12" id="KW-1185">Reference proteome</keyword>
<dbReference type="SUPFAM" id="SSF81301">
    <property type="entry name" value="Nucleotidyltransferase"/>
    <property type="match status" value="1"/>
</dbReference>
<dbReference type="InterPro" id="IPR027421">
    <property type="entry name" value="DNA_pol_lamdba_lyase_dom_sf"/>
</dbReference>
<dbReference type="Pfam" id="PF14792">
    <property type="entry name" value="DNA_pol_B_palm"/>
    <property type="match status" value="1"/>
</dbReference>
<dbReference type="Pfam" id="PF10391">
    <property type="entry name" value="DNA_pol_lambd_f"/>
    <property type="match status" value="1"/>
</dbReference>
<dbReference type="SUPFAM" id="SSF47802">
    <property type="entry name" value="DNA polymerase beta, N-terminal domain-like"/>
    <property type="match status" value="1"/>
</dbReference>
<dbReference type="Gene3D" id="3.30.210.10">
    <property type="entry name" value="DNA polymerase, thumb domain"/>
    <property type="match status" value="1"/>
</dbReference>
<dbReference type="InterPro" id="IPR019843">
    <property type="entry name" value="DNA_pol-X_BS"/>
</dbReference>
<evidence type="ECO:0000256" key="8">
    <source>
        <dbReference type="ARBA" id="ARBA00023242"/>
    </source>
</evidence>
<feature type="compositionally biased region" description="Polar residues" evidence="10">
    <location>
        <begin position="431"/>
        <end position="444"/>
    </location>
</feature>
<dbReference type="PROSITE" id="PS50172">
    <property type="entry name" value="BRCT"/>
    <property type="match status" value="1"/>
</dbReference>
<dbReference type="Gene3D" id="1.10.150.110">
    <property type="entry name" value="DNA polymerase beta, N-terminal domain-like"/>
    <property type="match status" value="1"/>
</dbReference>
<evidence type="ECO:0000313" key="13">
    <source>
        <dbReference type="RefSeq" id="XP_005089111.1"/>
    </source>
</evidence>
<evidence type="ECO:0000256" key="4">
    <source>
        <dbReference type="ARBA" id="ARBA00022679"/>
    </source>
</evidence>
<evidence type="ECO:0000256" key="9">
    <source>
        <dbReference type="PIRNR" id="PIRNR000817"/>
    </source>
</evidence>
<evidence type="ECO:0000256" key="6">
    <source>
        <dbReference type="ARBA" id="ARBA00022723"/>
    </source>
</evidence>
<dbReference type="Proteomes" id="UP000694888">
    <property type="component" value="Unplaced"/>
</dbReference>
<dbReference type="Pfam" id="PF14791">
    <property type="entry name" value="DNA_pol_B_thumb"/>
    <property type="match status" value="1"/>
</dbReference>
<evidence type="ECO:0000256" key="2">
    <source>
        <dbReference type="ARBA" id="ARBA00004123"/>
    </source>
</evidence>
<evidence type="ECO:0000256" key="7">
    <source>
        <dbReference type="ARBA" id="ARBA00022842"/>
    </source>
</evidence>
<protein>
    <submittedName>
        <fullName evidence="13">DNA-directed DNA/RNA polymerase mu isoform X1</fullName>
    </submittedName>
</protein>
<dbReference type="PRINTS" id="PR00869">
    <property type="entry name" value="DNAPOLX"/>
</dbReference>
<comment type="cofactor">
    <cofactor evidence="1">
        <name>Mg(2+)</name>
        <dbReference type="ChEBI" id="CHEBI:18420"/>
    </cofactor>
</comment>
<comment type="similarity">
    <text evidence="3 9">Belongs to the DNA polymerase type-X family.</text>
</comment>
<dbReference type="InterPro" id="IPR037160">
    <property type="entry name" value="DNA_Pol_thumb_sf"/>
</dbReference>
<dbReference type="CDD" id="cd00141">
    <property type="entry name" value="NT_POLXc"/>
    <property type="match status" value="1"/>
</dbReference>
<evidence type="ECO:0000256" key="1">
    <source>
        <dbReference type="ARBA" id="ARBA00001946"/>
    </source>
</evidence>
<comment type="subcellular location">
    <subcellularLocation>
        <location evidence="2 9">Nucleus</location>
    </subcellularLocation>
</comment>
<sequence length="579" mass="65553">MASQESFRRGDAVIFIVPHKIQRKRLEDMKISMKKKNIPLAESLGPNVTHVVTEFESVEQVEKVLKKEGWELPKTAHLVVIKWLTECLKASKIIDVQQSHKLKRTEETESGDKEEDGNLTVPEWACQRVARLVHLNKKLTDAIEVLQEHAELRDGHQDYSRALAFRRASCVLKSLPFAVQDVRQLEGLKDVGGHVKRVLSDLLDNGSSSEVQEILNSSWYQKMKLFTSVFGIGPSTAKKWIDNELESIKDVKRNSVRSSDWRVIWGLAFFEDLNSPVLRSEADRFLSIVQQEAEKLLPGVIVQLCGGFRRGKSSGHDVDILLTHPKEGSELGLLHNLLLALEKKDLILIGHKEKSSFRQEILFQDFKLSMRGQLDHFEKWLGICKFPKSFQEQRLDSCLHNDDSNSNSNCLSDHAAQDLDSVKHCEHSEADTQTQTQGNSQLHKASQEKSSEGTVPTCHSLNESFDGTSYEPSAKKAKCGSSLDACPDDLADSERDWVARRVDLIIAPYSQYYYALVGWTGSKHFNRDARLYAQKVLGLKLTSHGLFDMAKKEALPSSSEAEVFHHLKLPYRDPEDRNC</sequence>
<dbReference type="Gene3D" id="3.30.460.10">
    <property type="entry name" value="Beta Polymerase, domain 2"/>
    <property type="match status" value="1"/>
</dbReference>
<dbReference type="SMART" id="SM00483">
    <property type="entry name" value="POLXc"/>
    <property type="match status" value="1"/>
</dbReference>
<gene>
    <name evidence="13" type="primary">LOC101848622</name>
</gene>
<keyword evidence="7 9" id="KW-0460">Magnesium</keyword>
<reference evidence="13" key="1">
    <citation type="submission" date="2025-08" db="UniProtKB">
        <authorList>
            <consortium name="RefSeq"/>
        </authorList>
    </citation>
    <scope>IDENTIFICATION</scope>
</reference>
<dbReference type="InterPro" id="IPR029398">
    <property type="entry name" value="PolB_thumb"/>
</dbReference>
<dbReference type="InterPro" id="IPR010996">
    <property type="entry name" value="HHH_MUS81"/>
</dbReference>
<dbReference type="PANTHER" id="PTHR11276">
    <property type="entry name" value="DNA POLYMERASE TYPE-X FAMILY MEMBER"/>
    <property type="match status" value="1"/>
</dbReference>
<proteinExistence type="inferred from homology"/>
<dbReference type="InterPro" id="IPR001726">
    <property type="entry name" value="TdT/Mu"/>
</dbReference>
<keyword evidence="5 9" id="KW-0548">Nucleotidyltransferase</keyword>
<dbReference type="InterPro" id="IPR002054">
    <property type="entry name" value="DNA-dir_DNA_pol_X"/>
</dbReference>
<dbReference type="GeneID" id="101848622"/>
<evidence type="ECO:0000313" key="12">
    <source>
        <dbReference type="Proteomes" id="UP000694888"/>
    </source>
</evidence>
<name>A0ABM0JAD6_APLCA</name>
<dbReference type="PROSITE" id="PS00522">
    <property type="entry name" value="DNA_POLYMERASE_X"/>
    <property type="match status" value="1"/>
</dbReference>
<evidence type="ECO:0000259" key="11">
    <source>
        <dbReference type="PROSITE" id="PS50172"/>
    </source>
</evidence>
<dbReference type="InterPro" id="IPR028207">
    <property type="entry name" value="DNA_pol_B_palm_palm"/>
</dbReference>
<dbReference type="InterPro" id="IPR018944">
    <property type="entry name" value="DNA_pol_lambd_fingers_domain"/>
</dbReference>
<accession>A0ABM0JAD6</accession>
<evidence type="ECO:0000256" key="10">
    <source>
        <dbReference type="SAM" id="MobiDB-lite"/>
    </source>
</evidence>
<dbReference type="InterPro" id="IPR036420">
    <property type="entry name" value="BRCT_dom_sf"/>
</dbReference>